<accession>A0AAW2INA0</accession>
<dbReference type="PANTHER" id="PTHR48475">
    <property type="entry name" value="RIBONUCLEASE H"/>
    <property type="match status" value="1"/>
</dbReference>
<gene>
    <name evidence="1" type="ORF">Sangu_2878600</name>
</gene>
<evidence type="ECO:0000313" key="1">
    <source>
        <dbReference type="EMBL" id="KAL0283605.1"/>
    </source>
</evidence>
<organism evidence="1">
    <name type="scientific">Sesamum angustifolium</name>
    <dbReference type="NCBI Taxonomy" id="2727405"/>
    <lineage>
        <taxon>Eukaryota</taxon>
        <taxon>Viridiplantae</taxon>
        <taxon>Streptophyta</taxon>
        <taxon>Embryophyta</taxon>
        <taxon>Tracheophyta</taxon>
        <taxon>Spermatophyta</taxon>
        <taxon>Magnoliopsida</taxon>
        <taxon>eudicotyledons</taxon>
        <taxon>Gunneridae</taxon>
        <taxon>Pentapetalae</taxon>
        <taxon>asterids</taxon>
        <taxon>lamiids</taxon>
        <taxon>Lamiales</taxon>
        <taxon>Pedaliaceae</taxon>
        <taxon>Sesamum</taxon>
    </lineage>
</organism>
<sequence length="105" mass="11877">MVKWAVELREFSIEFRYKPTISAQVLADFVVELAYDEASISTPTWSLYIDGSSTSMGREAVIVLERPQGDKLEYIIKLEFPTSNNKAQHEVFFAGRELALAMGAR</sequence>
<comment type="caution">
    <text evidence="1">The sequence shown here is derived from an EMBL/GenBank/DDBJ whole genome shotgun (WGS) entry which is preliminary data.</text>
</comment>
<protein>
    <recommendedName>
        <fullName evidence="2">Gag-pol polyprotein</fullName>
    </recommendedName>
</protein>
<reference evidence="1" key="2">
    <citation type="journal article" date="2024" name="Plant">
        <title>Genomic evolution and insights into agronomic trait innovations of Sesamum species.</title>
        <authorList>
            <person name="Miao H."/>
            <person name="Wang L."/>
            <person name="Qu L."/>
            <person name="Liu H."/>
            <person name="Sun Y."/>
            <person name="Le M."/>
            <person name="Wang Q."/>
            <person name="Wei S."/>
            <person name="Zheng Y."/>
            <person name="Lin W."/>
            <person name="Duan Y."/>
            <person name="Cao H."/>
            <person name="Xiong S."/>
            <person name="Wang X."/>
            <person name="Wei L."/>
            <person name="Li C."/>
            <person name="Ma Q."/>
            <person name="Ju M."/>
            <person name="Zhao R."/>
            <person name="Li G."/>
            <person name="Mu C."/>
            <person name="Tian Q."/>
            <person name="Mei H."/>
            <person name="Zhang T."/>
            <person name="Gao T."/>
            <person name="Zhang H."/>
        </authorList>
    </citation>
    <scope>NUCLEOTIDE SEQUENCE</scope>
    <source>
        <strain evidence="1">G01</strain>
    </source>
</reference>
<evidence type="ECO:0008006" key="2">
    <source>
        <dbReference type="Google" id="ProtNLM"/>
    </source>
</evidence>
<name>A0AAW2INA0_9LAMI</name>
<proteinExistence type="predicted"/>
<dbReference type="AlphaFoldDB" id="A0AAW2INA0"/>
<reference evidence="1" key="1">
    <citation type="submission" date="2020-06" db="EMBL/GenBank/DDBJ databases">
        <authorList>
            <person name="Li T."/>
            <person name="Hu X."/>
            <person name="Zhang T."/>
            <person name="Song X."/>
            <person name="Zhang H."/>
            <person name="Dai N."/>
            <person name="Sheng W."/>
            <person name="Hou X."/>
            <person name="Wei L."/>
        </authorList>
    </citation>
    <scope>NUCLEOTIDE SEQUENCE</scope>
    <source>
        <strain evidence="1">G01</strain>
        <tissue evidence="1">Leaf</tissue>
    </source>
</reference>
<dbReference type="PANTHER" id="PTHR48475:SF2">
    <property type="entry name" value="RIBONUCLEASE H"/>
    <property type="match status" value="1"/>
</dbReference>
<dbReference type="EMBL" id="JACGWK010001711">
    <property type="protein sequence ID" value="KAL0283605.1"/>
    <property type="molecule type" value="Genomic_DNA"/>
</dbReference>